<evidence type="ECO:0000313" key="11">
    <source>
        <dbReference type="Proteomes" id="UP000812440"/>
    </source>
</evidence>
<feature type="region of interest" description="Disordered" evidence="9">
    <location>
        <begin position="41"/>
        <end position="84"/>
    </location>
</feature>
<gene>
    <name evidence="10" type="ORF">GDO86_007182</name>
</gene>
<dbReference type="PANTHER" id="PTHR45870">
    <property type="entry name" value="TUBULIN MONOGLYCYLASE TTLL3"/>
    <property type="match status" value="1"/>
</dbReference>
<evidence type="ECO:0000313" key="10">
    <source>
        <dbReference type="EMBL" id="KAG8435989.1"/>
    </source>
</evidence>
<evidence type="ECO:0000256" key="6">
    <source>
        <dbReference type="ARBA" id="ARBA00022846"/>
    </source>
</evidence>
<feature type="compositionally biased region" description="Basic and acidic residues" evidence="9">
    <location>
        <begin position="16"/>
        <end position="27"/>
    </location>
</feature>
<feature type="compositionally biased region" description="Basic and acidic residues" evidence="9">
    <location>
        <begin position="61"/>
        <end position="75"/>
    </location>
</feature>
<protein>
    <recommendedName>
        <fullName evidence="12">Tubulin monoglycylase TTLL3</fullName>
    </recommendedName>
</protein>
<feature type="region of interest" description="Disordered" evidence="9">
    <location>
        <begin position="133"/>
        <end position="173"/>
    </location>
</feature>
<dbReference type="EMBL" id="JAACNH010000007">
    <property type="protein sequence ID" value="KAG8435989.1"/>
    <property type="molecule type" value="Genomic_DNA"/>
</dbReference>
<name>A0A8T2ISR9_9PIPI</name>
<evidence type="ECO:0000256" key="7">
    <source>
        <dbReference type="ARBA" id="ARBA00023212"/>
    </source>
</evidence>
<evidence type="ECO:0000256" key="4">
    <source>
        <dbReference type="ARBA" id="ARBA00022741"/>
    </source>
</evidence>
<sequence length="906" mass="102638">MVTQPECPTESGPSNGDKDVQGKRTKEINCQINEKDCEQLGQTVADEDQGPHPSNRKNIRHAAEKHDGHSNERRIQKSNHHTTINPDRLKYAKLAAEKAMKLKKIFAIHGPYPVIRSCLRSRGWVEKKFPKLGKAARKKDEEVEENDGDGSSNDEEDGEEEEEDDDPDGSYNLMSRLLRNEDPNFIWTTKSDAVDCHFLKKDQMYNHYAKAGSFTTKVGLCLNLRNLRWFDDADPDTFFPRCYRLGAEDEKQSFIEDFWLTAARGVLKIVSKTDRRSSLADECGLSLKDQDPTNVKQSGTSRFSKKVTRNVPVQIILTALEACEIYLNSLEHNDIDMETETTFTKARALWDQFLHSYYQVMHEGATIDQAEYYIEQSSDVLQKLEAAIPQLDIEGERNIWIVKPGAKSRGRGIICMDRLEEIVKLVDCDPMIMKDGKWVVQKYIEKPLLIYGTKFDVRQWFLVTDWNPLTIWFYKECYIRFSSQPYSLENLDTSIHLCNNSIQKHYDNSQRRHPQVPADNMWSCKQFQAYVHKLGASHAWEEVIVPGMKAAIVHAMQSAQDIVEYRKSSFEMYGADFMFGENFQPWLIEINASPTMAPSTALTSRLCSEVQEDTLRVVLDRKHDRNCDVGAFELIYKQSAVDVPQYVGINLLVEGSTVKKPRQLQQRNSTMAFNFSLNQQANKRSLSMLYTKNSGANTQSNYVNQDASKMAALNTTIPMSTARAFWNGKTPVALKRAKTAAIGKENKVMGDYFSSGPRRAEFISIPSKPILESSKGAANYRQHQFPAPKSCILEKPLHVKNPVRLNNGGLVDLHYTSLDSGQVQILRKNVKTGVMDAVKMPCLFCKGSSTLKSLNAICTCSRAGKPSVKPLCFKIPKRINMSSFYSGTVPLTARGTAIPTSMVPEH</sequence>
<keyword evidence="6" id="KW-0969">Cilium</keyword>
<dbReference type="GO" id="GO:0015630">
    <property type="term" value="C:microtubule cytoskeleton"/>
    <property type="evidence" value="ECO:0007669"/>
    <property type="project" value="TreeGrafter"/>
</dbReference>
<keyword evidence="4" id="KW-0547">Nucleotide-binding</keyword>
<dbReference type="Pfam" id="PF03133">
    <property type="entry name" value="TTL"/>
    <property type="match status" value="1"/>
</dbReference>
<evidence type="ECO:0000256" key="5">
    <source>
        <dbReference type="ARBA" id="ARBA00022840"/>
    </source>
</evidence>
<keyword evidence="7" id="KW-0206">Cytoskeleton</keyword>
<keyword evidence="6" id="KW-0282">Flagellum</keyword>
<accession>A0A8T2ISR9</accession>
<evidence type="ECO:0000256" key="3">
    <source>
        <dbReference type="ARBA" id="ARBA00022598"/>
    </source>
</evidence>
<reference evidence="10" key="1">
    <citation type="thesis" date="2020" institute="ProQuest LLC" country="789 East Eisenhower Parkway, Ann Arbor, MI, USA">
        <title>Comparative Genomics and Chromosome Evolution.</title>
        <authorList>
            <person name="Mudd A.B."/>
        </authorList>
    </citation>
    <scope>NUCLEOTIDE SEQUENCE</scope>
    <source>
        <strain evidence="10">Female2</strain>
        <tissue evidence="10">Blood</tissue>
    </source>
</reference>
<proteinExistence type="predicted"/>
<evidence type="ECO:0008006" key="12">
    <source>
        <dbReference type="Google" id="ProtNLM"/>
    </source>
</evidence>
<dbReference type="PANTHER" id="PTHR45870:SF8">
    <property type="entry name" value="TUBULIN MONOGLYCYLASE TTLL3 ISOFORM X1"/>
    <property type="match status" value="1"/>
</dbReference>
<keyword evidence="5" id="KW-0067">ATP-binding</keyword>
<dbReference type="SUPFAM" id="SSF56059">
    <property type="entry name" value="Glutathione synthetase ATP-binding domain-like"/>
    <property type="match status" value="1"/>
</dbReference>
<keyword evidence="6" id="KW-0966">Cell projection</keyword>
<comment type="subcellular location">
    <subcellularLocation>
        <location evidence="1">Cytoplasm</location>
        <location evidence="1">Cytoskeleton</location>
        <location evidence="1">Flagellum axoneme</location>
    </subcellularLocation>
</comment>
<dbReference type="GO" id="GO:0003341">
    <property type="term" value="P:cilium movement"/>
    <property type="evidence" value="ECO:0007669"/>
    <property type="project" value="TreeGrafter"/>
</dbReference>
<keyword evidence="3" id="KW-0436">Ligase</keyword>
<dbReference type="Gene3D" id="3.30.470.20">
    <property type="entry name" value="ATP-grasp fold, B domain"/>
    <property type="match status" value="1"/>
</dbReference>
<dbReference type="PROSITE" id="PS51221">
    <property type="entry name" value="TTL"/>
    <property type="match status" value="1"/>
</dbReference>
<keyword evidence="11" id="KW-1185">Reference proteome</keyword>
<comment type="caution">
    <text evidence="10">The sequence shown here is derived from an EMBL/GenBank/DDBJ whole genome shotgun (WGS) entry which is preliminary data.</text>
</comment>
<feature type="compositionally biased region" description="Acidic residues" evidence="9">
    <location>
        <begin position="142"/>
        <end position="168"/>
    </location>
</feature>
<evidence type="ECO:0000256" key="2">
    <source>
        <dbReference type="ARBA" id="ARBA00022490"/>
    </source>
</evidence>
<evidence type="ECO:0000256" key="1">
    <source>
        <dbReference type="ARBA" id="ARBA00004611"/>
    </source>
</evidence>
<dbReference type="InterPro" id="IPR004344">
    <property type="entry name" value="TTL/TTLL_fam"/>
</dbReference>
<evidence type="ECO:0000256" key="9">
    <source>
        <dbReference type="SAM" id="MobiDB-lite"/>
    </source>
</evidence>
<dbReference type="AlphaFoldDB" id="A0A8T2ISR9"/>
<dbReference type="OrthoDB" id="202825at2759"/>
<dbReference type="GO" id="GO:0005524">
    <property type="term" value="F:ATP binding"/>
    <property type="evidence" value="ECO:0007669"/>
    <property type="project" value="UniProtKB-KW"/>
</dbReference>
<feature type="region of interest" description="Disordered" evidence="9">
    <location>
        <begin position="1"/>
        <end position="27"/>
    </location>
</feature>
<organism evidence="10 11">
    <name type="scientific">Hymenochirus boettgeri</name>
    <name type="common">Congo dwarf clawed frog</name>
    <dbReference type="NCBI Taxonomy" id="247094"/>
    <lineage>
        <taxon>Eukaryota</taxon>
        <taxon>Metazoa</taxon>
        <taxon>Chordata</taxon>
        <taxon>Craniata</taxon>
        <taxon>Vertebrata</taxon>
        <taxon>Euteleostomi</taxon>
        <taxon>Amphibia</taxon>
        <taxon>Batrachia</taxon>
        <taxon>Anura</taxon>
        <taxon>Pipoidea</taxon>
        <taxon>Pipidae</taxon>
        <taxon>Pipinae</taxon>
        <taxon>Hymenochirus</taxon>
    </lineage>
</organism>
<comment type="catalytic activity">
    <reaction evidence="8">
        <text>L-glutamyl-[protein] + glycine + ATP = glycyl-L-glutamyl-[protein] + ADP + phosphate + H(+)</text>
        <dbReference type="Rhea" id="RHEA:67180"/>
        <dbReference type="Rhea" id="RHEA-COMP:10208"/>
        <dbReference type="Rhea" id="RHEA-COMP:17207"/>
        <dbReference type="ChEBI" id="CHEBI:15378"/>
        <dbReference type="ChEBI" id="CHEBI:29973"/>
        <dbReference type="ChEBI" id="CHEBI:30616"/>
        <dbReference type="ChEBI" id="CHEBI:43474"/>
        <dbReference type="ChEBI" id="CHEBI:57305"/>
        <dbReference type="ChEBI" id="CHEBI:167890"/>
        <dbReference type="ChEBI" id="CHEBI:456216"/>
    </reaction>
    <physiologicalReaction direction="left-to-right" evidence="8">
        <dbReference type="Rhea" id="RHEA:67181"/>
    </physiologicalReaction>
</comment>
<dbReference type="Proteomes" id="UP000812440">
    <property type="component" value="Chromosome 4"/>
</dbReference>
<dbReference type="GO" id="GO:0060271">
    <property type="term" value="P:cilium assembly"/>
    <property type="evidence" value="ECO:0007669"/>
    <property type="project" value="TreeGrafter"/>
</dbReference>
<keyword evidence="2" id="KW-0963">Cytoplasm</keyword>
<dbReference type="FunFam" id="3.30.470.20:FF:000032">
    <property type="entry name" value="tubulin monoglycylase TTLL3 isoform X2"/>
    <property type="match status" value="1"/>
</dbReference>
<dbReference type="GO" id="GO:0070736">
    <property type="term" value="F:protein-glycine ligase activity, initiating"/>
    <property type="evidence" value="ECO:0007669"/>
    <property type="project" value="TreeGrafter"/>
</dbReference>
<dbReference type="InterPro" id="IPR051437">
    <property type="entry name" value="TTLL_monoglycylase"/>
</dbReference>
<dbReference type="GO" id="GO:0005930">
    <property type="term" value="C:axoneme"/>
    <property type="evidence" value="ECO:0007669"/>
    <property type="project" value="TreeGrafter"/>
</dbReference>
<evidence type="ECO:0000256" key="8">
    <source>
        <dbReference type="ARBA" id="ARBA00048944"/>
    </source>
</evidence>